<dbReference type="EMBL" id="FOOK01000011">
    <property type="protein sequence ID" value="SFF99430.1"/>
    <property type="molecule type" value="Genomic_DNA"/>
</dbReference>
<dbReference type="CDD" id="cd03143">
    <property type="entry name" value="A4_beta-galactosidase_middle_domain"/>
    <property type="match status" value="1"/>
</dbReference>
<dbReference type="InterPro" id="IPR029062">
    <property type="entry name" value="Class_I_gatase-like"/>
</dbReference>
<feature type="domain" description="Alpha-galactosidase NEW3" evidence="2">
    <location>
        <begin position="508"/>
        <end position="580"/>
    </location>
</feature>
<evidence type="ECO:0000313" key="4">
    <source>
        <dbReference type="Proteomes" id="UP000198661"/>
    </source>
</evidence>
<accession>A0A1I2N8J0</accession>
<feature type="signal peptide" evidence="1">
    <location>
        <begin position="1"/>
        <end position="23"/>
    </location>
</feature>
<evidence type="ECO:0000259" key="2">
    <source>
        <dbReference type="Pfam" id="PF10633"/>
    </source>
</evidence>
<feature type="chain" id="PRO_5011498531" evidence="1">
    <location>
        <begin position="24"/>
        <end position="833"/>
    </location>
</feature>
<evidence type="ECO:0000256" key="1">
    <source>
        <dbReference type="SAM" id="SignalP"/>
    </source>
</evidence>
<dbReference type="Pfam" id="PF10633">
    <property type="entry name" value="NPCBM_assoc"/>
    <property type="match status" value="2"/>
</dbReference>
<name>A0A1I2N8J0_9BACL</name>
<reference evidence="3 4" key="1">
    <citation type="submission" date="2016-10" db="EMBL/GenBank/DDBJ databases">
        <authorList>
            <person name="de Groot N.N."/>
        </authorList>
    </citation>
    <scope>NUCLEOTIDE SEQUENCE [LARGE SCALE GENOMIC DNA]</scope>
    <source>
        <strain evidence="3 4">DSM 44945</strain>
    </source>
</reference>
<dbReference type="AlphaFoldDB" id="A0A1I2N8J0"/>
<dbReference type="InterPro" id="IPR013783">
    <property type="entry name" value="Ig-like_fold"/>
</dbReference>
<keyword evidence="1" id="KW-0732">Signal</keyword>
<dbReference type="STRING" id="201973.SAMN04488025_11182"/>
<dbReference type="InterPro" id="IPR018905">
    <property type="entry name" value="A-galactase_NEW3"/>
</dbReference>
<proteinExistence type="predicted"/>
<organism evidence="3 4">
    <name type="scientific">Planifilum fulgidum</name>
    <dbReference type="NCBI Taxonomy" id="201973"/>
    <lineage>
        <taxon>Bacteria</taxon>
        <taxon>Bacillati</taxon>
        <taxon>Bacillota</taxon>
        <taxon>Bacilli</taxon>
        <taxon>Bacillales</taxon>
        <taxon>Thermoactinomycetaceae</taxon>
        <taxon>Planifilum</taxon>
    </lineage>
</organism>
<dbReference type="Pfam" id="PF02585">
    <property type="entry name" value="PIG-L"/>
    <property type="match status" value="1"/>
</dbReference>
<dbReference type="InterPro" id="IPR003737">
    <property type="entry name" value="GlcNAc_PI_deacetylase-related"/>
</dbReference>
<dbReference type="Proteomes" id="UP000198661">
    <property type="component" value="Unassembled WGS sequence"/>
</dbReference>
<dbReference type="SUPFAM" id="SSF102588">
    <property type="entry name" value="LmbE-like"/>
    <property type="match status" value="1"/>
</dbReference>
<gene>
    <name evidence="3" type="ORF">SAMN04488025_11182</name>
</gene>
<dbReference type="SUPFAM" id="SSF52317">
    <property type="entry name" value="Class I glutamine amidotransferase-like"/>
    <property type="match status" value="1"/>
</dbReference>
<evidence type="ECO:0000313" key="3">
    <source>
        <dbReference type="EMBL" id="SFF99430.1"/>
    </source>
</evidence>
<feature type="domain" description="Alpha-galactosidase NEW3" evidence="2">
    <location>
        <begin position="389"/>
        <end position="456"/>
    </location>
</feature>
<dbReference type="Gene3D" id="3.40.50.10320">
    <property type="entry name" value="LmbE-like"/>
    <property type="match status" value="1"/>
</dbReference>
<dbReference type="Gene3D" id="2.60.40.10">
    <property type="entry name" value="Immunoglobulins"/>
    <property type="match status" value="1"/>
</dbReference>
<dbReference type="InterPro" id="IPR024078">
    <property type="entry name" value="LmbE-like_dom_sf"/>
</dbReference>
<keyword evidence="4" id="KW-1185">Reference proteome</keyword>
<sequence>MLALLLAVVLSFSLGLSPLGAEAGEKEDPALWQAVRPLSTIVSFMNTGAHPDDERSALLAWLSLGQGVRTSSVIANRGEGGQNEIGDELGNGLGIIRSRELQEASRVTDVDLFLLSRTLDDPIYDFGFSKSPEETLEKWGEEVVYERLIRLIRQERPDILMPSFRDVPSQHGHHRAVAQLTLRAFADAANPKVFPQHMKEGLSPWQVKKLYLPGEEGKETLRFNIGTVDPVYGKTYPQLGEESRKLHKSQGMGRDLPVEDYFVSLELVKSAVGEIKREQSLFDGLPVTLSDWAADLPQGALKKRLVRLQSRLDGVIGAYPDRREVTKRVQQALTETRQVIRLAEKSPLPDSAKEDLLFRLRVKERQLQKASAVASRVDAAVKATPSVLTRGSTGKVVVTVTNGGEDALTHLKVDLKVPGAWRAKRASLPRTIRPGESRNIAFEVKVPENASFFDPYAPPVVQAEVSYKLRGETVTRTAVPRPTEQTVAVLPDWGMRLMPEAMVLNTKKPGERLTVTMEVTNYRSGPSSGKIRPRLPEGWRAEPAAEQLAFSARGETKRVTFTLEPGSAVRPGAYTIPVEAVVDGRSQSLQVQPIHYDHIGTSYWLRPAELRVQAFPLELVPGLKVGYVDSGFDQVGDCLRQVGVDVTFLEEEDLASGDLAQYDAIVVGIRAYLSRPDLLEHNDRLLEYVKEGGHVVMQYHKPEDNWRPELAPYLLQPGSPSIEWRVTDENAPVTFLKPDHPLLKAPNAITQEDFDGWVQERGLYFPSEWDSAYEPLLSMADPGEEPFEGGLLVADYGEGSYIYTSLVWYRQIQSQVPGGYRMFVNLISYPRVR</sequence>
<protein>
    <submittedName>
        <fullName evidence="3">NPCBM-associated, NEW3 domain of alpha-galactosidase</fullName>
    </submittedName>
</protein>